<dbReference type="Pfam" id="PF03110">
    <property type="entry name" value="SBP"/>
    <property type="match status" value="1"/>
</dbReference>
<dbReference type="Gene3D" id="4.10.1100.10">
    <property type="entry name" value="Transcription factor, SBP-box domain"/>
    <property type="match status" value="1"/>
</dbReference>
<dbReference type="GO" id="GO:0008270">
    <property type="term" value="F:zinc ion binding"/>
    <property type="evidence" value="ECO:0007669"/>
    <property type="project" value="UniProtKB-KW"/>
</dbReference>
<keyword evidence="1" id="KW-0479">Metal-binding</keyword>
<dbReference type="PROSITE" id="PS51141">
    <property type="entry name" value="ZF_SBP"/>
    <property type="match status" value="1"/>
</dbReference>
<evidence type="ECO:0000313" key="4">
    <source>
        <dbReference type="Proteomes" id="UP001457282"/>
    </source>
</evidence>
<keyword evidence="4" id="KW-1185">Reference proteome</keyword>
<dbReference type="GO" id="GO:0003677">
    <property type="term" value="F:DNA binding"/>
    <property type="evidence" value="ECO:0007669"/>
    <property type="project" value="InterPro"/>
</dbReference>
<dbReference type="GO" id="GO:0005634">
    <property type="term" value="C:nucleus"/>
    <property type="evidence" value="ECO:0007669"/>
    <property type="project" value="InterPro"/>
</dbReference>
<evidence type="ECO:0000259" key="2">
    <source>
        <dbReference type="PROSITE" id="PS51141"/>
    </source>
</evidence>
<dbReference type="EMBL" id="JBEDUW010000006">
    <property type="protein sequence ID" value="KAK9920985.1"/>
    <property type="molecule type" value="Genomic_DNA"/>
</dbReference>
<name>A0AAW1WC94_RUBAR</name>
<evidence type="ECO:0000313" key="3">
    <source>
        <dbReference type="EMBL" id="KAK9920985.1"/>
    </source>
</evidence>
<comment type="caution">
    <text evidence="3">The sequence shown here is derived from an EMBL/GenBank/DDBJ whole genome shotgun (WGS) entry which is preliminary data.</text>
</comment>
<dbReference type="InterPro" id="IPR036893">
    <property type="entry name" value="SBP_sf"/>
</dbReference>
<keyword evidence="1" id="KW-0862">Zinc</keyword>
<dbReference type="InterPro" id="IPR004333">
    <property type="entry name" value="SBP_dom"/>
</dbReference>
<feature type="domain" description="SBP-type" evidence="2">
    <location>
        <begin position="57"/>
        <end position="133"/>
    </location>
</feature>
<sequence>MDLCLNTLQPAADFSIHVDMRSLSAGSHSKSSKGASIWSLSQSPTPRVRVSGMHSQTTYDQVYGCNKDFNSLKDHQKRNELFEGQTTVKVIANGIKQKFCLQCSRFHVPAEVDDGKHSCCKHLAGRAWRFQLYNGNAETAP</sequence>
<dbReference type="SUPFAM" id="SSF103612">
    <property type="entry name" value="SBT domain"/>
    <property type="match status" value="1"/>
</dbReference>
<dbReference type="AlphaFoldDB" id="A0AAW1WC94"/>
<dbReference type="Proteomes" id="UP001457282">
    <property type="component" value="Unassembled WGS sequence"/>
</dbReference>
<gene>
    <name evidence="3" type="ORF">M0R45_029519</name>
</gene>
<reference evidence="3 4" key="1">
    <citation type="journal article" date="2023" name="G3 (Bethesda)">
        <title>A chromosome-length genome assembly and annotation of blackberry (Rubus argutus, cv. 'Hillquist').</title>
        <authorList>
            <person name="Bruna T."/>
            <person name="Aryal R."/>
            <person name="Dudchenko O."/>
            <person name="Sargent D.J."/>
            <person name="Mead D."/>
            <person name="Buti M."/>
            <person name="Cavallini A."/>
            <person name="Hytonen T."/>
            <person name="Andres J."/>
            <person name="Pham M."/>
            <person name="Weisz D."/>
            <person name="Mascagni F."/>
            <person name="Usai G."/>
            <person name="Natali L."/>
            <person name="Bassil N."/>
            <person name="Fernandez G.E."/>
            <person name="Lomsadze A."/>
            <person name="Armour M."/>
            <person name="Olukolu B."/>
            <person name="Poorten T."/>
            <person name="Britton C."/>
            <person name="Davik J."/>
            <person name="Ashrafi H."/>
            <person name="Aiden E.L."/>
            <person name="Borodovsky M."/>
            <person name="Worthington M."/>
        </authorList>
    </citation>
    <scope>NUCLEOTIDE SEQUENCE [LARGE SCALE GENOMIC DNA]</scope>
    <source>
        <strain evidence="3">PI 553951</strain>
    </source>
</reference>
<accession>A0AAW1WC94</accession>
<organism evidence="3 4">
    <name type="scientific">Rubus argutus</name>
    <name type="common">Southern blackberry</name>
    <dbReference type="NCBI Taxonomy" id="59490"/>
    <lineage>
        <taxon>Eukaryota</taxon>
        <taxon>Viridiplantae</taxon>
        <taxon>Streptophyta</taxon>
        <taxon>Embryophyta</taxon>
        <taxon>Tracheophyta</taxon>
        <taxon>Spermatophyta</taxon>
        <taxon>Magnoliopsida</taxon>
        <taxon>eudicotyledons</taxon>
        <taxon>Gunneridae</taxon>
        <taxon>Pentapetalae</taxon>
        <taxon>rosids</taxon>
        <taxon>fabids</taxon>
        <taxon>Rosales</taxon>
        <taxon>Rosaceae</taxon>
        <taxon>Rosoideae</taxon>
        <taxon>Rosoideae incertae sedis</taxon>
        <taxon>Rubus</taxon>
    </lineage>
</organism>
<proteinExistence type="predicted"/>
<keyword evidence="1" id="KW-0863">Zinc-finger</keyword>
<protein>
    <recommendedName>
        <fullName evidence="2">SBP-type domain-containing protein</fullName>
    </recommendedName>
</protein>
<evidence type="ECO:0000256" key="1">
    <source>
        <dbReference type="PROSITE-ProRule" id="PRU00470"/>
    </source>
</evidence>